<dbReference type="AlphaFoldDB" id="M1P6A2"/>
<evidence type="ECO:0000313" key="3">
    <source>
        <dbReference type="Proteomes" id="UP000011721"/>
    </source>
</evidence>
<dbReference type="PATRIC" id="fig|1167006.5.peg.747"/>
<dbReference type="EMBL" id="CP003985">
    <property type="protein sequence ID" value="AGF77232.1"/>
    <property type="molecule type" value="Genomic_DNA"/>
</dbReference>
<dbReference type="SUPFAM" id="SSF52540">
    <property type="entry name" value="P-loop containing nucleoside triphosphate hydrolases"/>
    <property type="match status" value="1"/>
</dbReference>
<dbReference type="HOGENOM" id="CLU_779969_0_0_7"/>
<dbReference type="PANTHER" id="PTHR43581:SF4">
    <property type="entry name" value="ATP_GTP PHOSPHATASE"/>
    <property type="match status" value="1"/>
</dbReference>
<gene>
    <name evidence="2" type="ordered locus">UWK_00651</name>
</gene>
<dbReference type="STRING" id="1167006.UWK_00651"/>
<reference evidence="3" key="1">
    <citation type="journal article" date="2013" name="Stand. Genomic Sci.">
        <title>Complete genome sequence of Desulfocapsa sulfexigens, a marine deltaproteobacterium specialized in disproportionating inorganic sulfur compounds.</title>
        <authorList>
            <person name="Finster K.W."/>
            <person name="Kjeldsen K.U."/>
            <person name="Kube M."/>
            <person name="Reinhardt R."/>
            <person name="Mussmann M."/>
            <person name="Amann R."/>
            <person name="Schreiber L."/>
        </authorList>
    </citation>
    <scope>NUCLEOTIDE SEQUENCE [LARGE SCALE GENOMIC DNA]</scope>
    <source>
        <strain evidence="3">DSM 10523 / SB164P1</strain>
    </source>
</reference>
<name>M1P6A2_DESSD</name>
<dbReference type="Proteomes" id="UP000011721">
    <property type="component" value="Chromosome"/>
</dbReference>
<feature type="domain" description="Endonuclease GajA/Old nuclease/RecF-like AAA" evidence="1">
    <location>
        <begin position="26"/>
        <end position="362"/>
    </location>
</feature>
<dbReference type="InterPro" id="IPR027417">
    <property type="entry name" value="P-loop_NTPase"/>
</dbReference>
<dbReference type="OrthoDB" id="9784297at2"/>
<dbReference type="PANTHER" id="PTHR43581">
    <property type="entry name" value="ATP/GTP PHOSPHATASE"/>
    <property type="match status" value="1"/>
</dbReference>
<dbReference type="InterPro" id="IPR041685">
    <property type="entry name" value="AAA_GajA/Old/RecF-like"/>
</dbReference>
<dbReference type="InterPro" id="IPR051396">
    <property type="entry name" value="Bact_Antivir_Def_Nuclease"/>
</dbReference>
<dbReference type="KEGG" id="dsf:UWK_00651"/>
<dbReference type="Pfam" id="PF13175">
    <property type="entry name" value="AAA_15"/>
    <property type="match status" value="1"/>
</dbReference>
<organism evidence="2 3">
    <name type="scientific">Desulfocapsa sulfexigens (strain DSM 10523 / SB164P1)</name>
    <dbReference type="NCBI Taxonomy" id="1167006"/>
    <lineage>
        <taxon>Bacteria</taxon>
        <taxon>Pseudomonadati</taxon>
        <taxon>Thermodesulfobacteriota</taxon>
        <taxon>Desulfobulbia</taxon>
        <taxon>Desulfobulbales</taxon>
        <taxon>Desulfocapsaceae</taxon>
        <taxon>Desulfocapsa</taxon>
    </lineage>
</organism>
<dbReference type="eggNOG" id="COG1106">
    <property type="taxonomic scope" value="Bacteria"/>
</dbReference>
<evidence type="ECO:0000313" key="2">
    <source>
        <dbReference type="EMBL" id="AGF77232.1"/>
    </source>
</evidence>
<protein>
    <recommendedName>
        <fullName evidence="1">Endonuclease GajA/Old nuclease/RecF-like AAA domain-containing protein</fullName>
    </recommendedName>
</protein>
<proteinExistence type="predicted"/>
<dbReference type="RefSeq" id="WP_015402930.1">
    <property type="nucleotide sequence ID" value="NC_020304.1"/>
</dbReference>
<sequence length="389" mass="44163">MDSVITIYDFKLLALTIDRIGPFQEKQFEIDFTDKNNNPCNFYLFVSRNGSGKTTIFETLTSLLGLLDNPSPTEFHQEDLDLNQGRAQLDIWLRLRWQGKEQAIVFSIVGGRIGEEFSFKVWDKETLEEYNAESWHRISYISQTSGSIKKPSPSSELVETLLAVIQAGKKSTPSDFGDSQIALPTVLYFSAYRDIPDITEEPHTKPNYSARSITQPKHWSYNASHRFEPHDQNWHGSLDNLLVWLKWLSDGRFKKACDLINSKVFAGTDKYLKDVRRDPPEAIVSCSTGTHRLDRLSSGEKSLVHLFLRLGSHMTQHTIVIIDELEAHLHPRWQHALFKSLKEFASSNSGITILSSTHSTDILHTFSESIDIPENGLIKGGTIIDKGLK</sequence>
<evidence type="ECO:0000259" key="1">
    <source>
        <dbReference type="Pfam" id="PF13175"/>
    </source>
</evidence>
<accession>M1P6A2</accession>
<keyword evidence="3" id="KW-1185">Reference proteome</keyword>
<dbReference type="CDD" id="cd00267">
    <property type="entry name" value="ABC_ATPase"/>
    <property type="match status" value="1"/>
</dbReference>
<dbReference type="Gene3D" id="3.40.50.300">
    <property type="entry name" value="P-loop containing nucleotide triphosphate hydrolases"/>
    <property type="match status" value="2"/>
</dbReference>